<gene>
    <name evidence="3" type="ORF">LTR62_004391</name>
</gene>
<protein>
    <recommendedName>
        <fullName evidence="5">U6 small nuclear RNA (adenine-(43)-N(6))-methyltransferase</fullName>
    </recommendedName>
</protein>
<dbReference type="Gene3D" id="3.40.50.150">
    <property type="entry name" value="Vaccinia Virus protein VP39"/>
    <property type="match status" value="1"/>
</dbReference>
<dbReference type="InterPro" id="IPR029063">
    <property type="entry name" value="SAM-dependent_MTases_sf"/>
</dbReference>
<sequence length="435" mass="48873">MPPLSLLDNCKRPYYDGDVDFDTLATKDQDFAAICQQSKTKKWIDFQNPKVVQQLTKSLLKADFGLAVHLPDDRLCPPVPVRWNYVRWLQELLDTTSDEYSETYDSERKVLGLDIGVGASCIYPLLACSARPSWRMLGTDIDPHSFEHAHRNVEGNKLQGRIRLVLSKNEGPLMPLDAIGVEEMDFVMTNPPFYDSHDEMQASYTGKDAPPSAVCTGAENEMICPGGDIGFATRILEESLKLRGRVQWYTAMLGKMSSLQQIIVKLKDLGIGNFAVTCLQAGYRTKRWAVAWSFQDYRPRIDVARHGGLVQAVLPPAPAQTILLPLMGATWAGNKIDDLLNKLDVKWQWKKQSSMGVMEASQNVWSRSARRKKQFKQSSGAEPDGEEEGEECTVALAVKITCKHEAAELRWLRGQDYILFQSFSGLLKRELTGKP</sequence>
<organism evidence="3 4">
    <name type="scientific">Meristemomyces frigidus</name>
    <dbReference type="NCBI Taxonomy" id="1508187"/>
    <lineage>
        <taxon>Eukaryota</taxon>
        <taxon>Fungi</taxon>
        <taxon>Dikarya</taxon>
        <taxon>Ascomycota</taxon>
        <taxon>Pezizomycotina</taxon>
        <taxon>Dothideomycetes</taxon>
        <taxon>Dothideomycetidae</taxon>
        <taxon>Mycosphaerellales</taxon>
        <taxon>Teratosphaeriaceae</taxon>
        <taxon>Meristemomyces</taxon>
    </lineage>
</organism>
<name>A0AAN7TM55_9PEZI</name>
<dbReference type="Pfam" id="PF05971">
    <property type="entry name" value="Methyltransf_10"/>
    <property type="match status" value="1"/>
</dbReference>
<evidence type="ECO:0000313" key="4">
    <source>
        <dbReference type="Proteomes" id="UP001310890"/>
    </source>
</evidence>
<dbReference type="CDD" id="cd02440">
    <property type="entry name" value="AdoMet_MTases"/>
    <property type="match status" value="1"/>
</dbReference>
<dbReference type="PANTHER" id="PTHR13393:SF0">
    <property type="entry name" value="RNA N6-ADENOSINE-METHYLTRANSFERASE METTL16"/>
    <property type="match status" value="1"/>
</dbReference>
<keyword evidence="2" id="KW-0808">Transferase</keyword>
<proteinExistence type="predicted"/>
<dbReference type="PANTHER" id="PTHR13393">
    <property type="entry name" value="SAM-DEPENDENT METHYLTRANSFERASE"/>
    <property type="match status" value="1"/>
</dbReference>
<comment type="caution">
    <text evidence="3">The sequence shown here is derived from an EMBL/GenBank/DDBJ whole genome shotgun (WGS) entry which is preliminary data.</text>
</comment>
<evidence type="ECO:0000256" key="2">
    <source>
        <dbReference type="ARBA" id="ARBA00022679"/>
    </source>
</evidence>
<accession>A0AAN7TM55</accession>
<keyword evidence="1" id="KW-0489">Methyltransferase</keyword>
<dbReference type="AlphaFoldDB" id="A0AAN7TM55"/>
<dbReference type="GO" id="GO:0005634">
    <property type="term" value="C:nucleus"/>
    <property type="evidence" value="ECO:0007669"/>
    <property type="project" value="TreeGrafter"/>
</dbReference>
<dbReference type="EMBL" id="JAVRRL010000032">
    <property type="protein sequence ID" value="KAK5112230.1"/>
    <property type="molecule type" value="Genomic_DNA"/>
</dbReference>
<evidence type="ECO:0000313" key="3">
    <source>
        <dbReference type="EMBL" id="KAK5112230.1"/>
    </source>
</evidence>
<dbReference type="Proteomes" id="UP001310890">
    <property type="component" value="Unassembled WGS sequence"/>
</dbReference>
<dbReference type="GO" id="GO:0070475">
    <property type="term" value="P:rRNA base methylation"/>
    <property type="evidence" value="ECO:0007669"/>
    <property type="project" value="TreeGrafter"/>
</dbReference>
<evidence type="ECO:0008006" key="5">
    <source>
        <dbReference type="Google" id="ProtNLM"/>
    </source>
</evidence>
<dbReference type="SUPFAM" id="SSF53335">
    <property type="entry name" value="S-adenosyl-L-methionine-dependent methyltransferases"/>
    <property type="match status" value="1"/>
</dbReference>
<dbReference type="InterPro" id="IPR010286">
    <property type="entry name" value="METTL16/RlmF"/>
</dbReference>
<evidence type="ECO:0000256" key="1">
    <source>
        <dbReference type="ARBA" id="ARBA00022603"/>
    </source>
</evidence>
<reference evidence="3" key="1">
    <citation type="submission" date="2023-08" db="EMBL/GenBank/DDBJ databases">
        <title>Black Yeasts Isolated from many extreme environments.</title>
        <authorList>
            <person name="Coleine C."/>
            <person name="Stajich J.E."/>
            <person name="Selbmann L."/>
        </authorList>
    </citation>
    <scope>NUCLEOTIDE SEQUENCE</scope>
    <source>
        <strain evidence="3">CCFEE 5401</strain>
    </source>
</reference>
<dbReference type="GO" id="GO:0008168">
    <property type="term" value="F:methyltransferase activity"/>
    <property type="evidence" value="ECO:0007669"/>
    <property type="project" value="UniProtKB-KW"/>
</dbReference>